<evidence type="ECO:0000313" key="9">
    <source>
        <dbReference type="EMBL" id="BCM83238.1"/>
    </source>
</evidence>
<feature type="chain" id="PRO_5042620629" description="Cytochrome c-type biogenesis protein" evidence="7">
    <location>
        <begin position="22"/>
        <end position="155"/>
    </location>
</feature>
<dbReference type="GO" id="GO:0046872">
    <property type="term" value="F:metal ion binding"/>
    <property type="evidence" value="ECO:0007669"/>
    <property type="project" value="UniProtKB-KW"/>
</dbReference>
<accession>A0A0J6QNI6</accession>
<evidence type="ECO:0000313" key="10">
    <source>
        <dbReference type="EMBL" id="KMO12345.1"/>
    </source>
</evidence>
<sequence length="155" mass="16952">MPALRALLLALLLLVPVAAGAVQPEEVMKDPALEARARTISAELRCLVCQNQSIDDSDAPLARDLRLIVRERLRQGDGDDAVLSYIVQRYGEFVLLRPVLAWHTALLWLTPVLVVGLGGLALWAAARRRRPAPPRGLTAAEEAAVAELVRRAEPR</sequence>
<dbReference type="EMBL" id="AP024145">
    <property type="protein sequence ID" value="BCM83238.1"/>
    <property type="molecule type" value="Genomic_DNA"/>
</dbReference>
<evidence type="ECO:0000313" key="12">
    <source>
        <dbReference type="Proteomes" id="UP000663508"/>
    </source>
</evidence>
<dbReference type="PANTHER" id="PTHR47870">
    <property type="entry name" value="CYTOCHROME C-TYPE BIOGENESIS PROTEIN CCMH"/>
    <property type="match status" value="1"/>
</dbReference>
<feature type="domain" description="CcmH/CycL/Ccl2/NrfF N-terminal" evidence="8">
    <location>
        <begin position="10"/>
        <end position="148"/>
    </location>
</feature>
<feature type="signal peptide" evidence="7">
    <location>
        <begin position="1"/>
        <end position="21"/>
    </location>
</feature>
<keyword evidence="5" id="KW-0201">Cytochrome c-type biogenesis</keyword>
<dbReference type="Pfam" id="PF03918">
    <property type="entry name" value="CcmH"/>
    <property type="match status" value="1"/>
</dbReference>
<dbReference type="RefSeq" id="WP_048431268.1">
    <property type="nucleotide sequence ID" value="NZ_AP024145.1"/>
</dbReference>
<evidence type="ECO:0000256" key="2">
    <source>
        <dbReference type="ARBA" id="ARBA00022617"/>
    </source>
</evidence>
<dbReference type="GO" id="GO:0005886">
    <property type="term" value="C:plasma membrane"/>
    <property type="evidence" value="ECO:0007669"/>
    <property type="project" value="TreeGrafter"/>
</dbReference>
<gene>
    <name evidence="9" type="ORF">mvi_16990</name>
    <name evidence="10" type="ORF">QR79_28515</name>
</gene>
<evidence type="ECO:0000256" key="7">
    <source>
        <dbReference type="RuleBase" id="RU364112"/>
    </source>
</evidence>
<dbReference type="KEGG" id="mind:mvi_16990"/>
<comment type="function">
    <text evidence="7">Possible subunit of a heme lyase.</text>
</comment>
<dbReference type="PANTHER" id="PTHR47870:SF1">
    <property type="entry name" value="CYTOCHROME C-TYPE BIOGENESIS PROTEIN CCMH"/>
    <property type="match status" value="1"/>
</dbReference>
<dbReference type="GO" id="GO:0017004">
    <property type="term" value="P:cytochrome complex assembly"/>
    <property type="evidence" value="ECO:0007669"/>
    <property type="project" value="UniProtKB-KW"/>
</dbReference>
<reference evidence="10 11" key="1">
    <citation type="submission" date="2014-11" db="EMBL/GenBank/DDBJ databases">
        <title>Comparative genomics of Methylobacterium species.</title>
        <authorList>
            <person name="Chaudhry V."/>
            <person name="Patil P.B."/>
        </authorList>
    </citation>
    <scope>NUCLEOTIDE SEQUENCE [LARGE SCALE GENOMIC DNA]</scope>
    <source>
        <strain evidence="10 11">SE3.6</strain>
    </source>
</reference>
<evidence type="ECO:0000256" key="4">
    <source>
        <dbReference type="ARBA" id="ARBA00022729"/>
    </source>
</evidence>
<name>A0A0J6QNI6_9HYPH</name>
<keyword evidence="7" id="KW-0812">Transmembrane</keyword>
<keyword evidence="3 7" id="KW-0479">Metal-binding</keyword>
<keyword evidence="2 7" id="KW-0349">Heme</keyword>
<keyword evidence="7" id="KW-1133">Transmembrane helix</keyword>
<dbReference type="EMBL" id="JTHG01000355">
    <property type="protein sequence ID" value="KMO12345.1"/>
    <property type="molecule type" value="Genomic_DNA"/>
</dbReference>
<comment type="similarity">
    <text evidence="1 7">Belongs to the CcmH/CycL/Ccl2/NrfF family.</text>
</comment>
<proteinExistence type="inferred from homology"/>
<dbReference type="InterPro" id="IPR005616">
    <property type="entry name" value="CcmH/CycL/Ccl2/NrfF_N"/>
</dbReference>
<keyword evidence="11" id="KW-1185">Reference proteome</keyword>
<evidence type="ECO:0000256" key="6">
    <source>
        <dbReference type="ARBA" id="ARBA00023004"/>
    </source>
</evidence>
<keyword evidence="4 7" id="KW-0732">Signal</keyword>
<protein>
    <recommendedName>
        <fullName evidence="7">Cytochrome c-type biogenesis protein</fullName>
    </recommendedName>
</protein>
<keyword evidence="6 7" id="KW-0408">Iron</keyword>
<evidence type="ECO:0000256" key="5">
    <source>
        <dbReference type="ARBA" id="ARBA00022748"/>
    </source>
</evidence>
<dbReference type="InterPro" id="IPR051263">
    <property type="entry name" value="C-type_cytochrome_biogenesis"/>
</dbReference>
<dbReference type="Gene3D" id="1.10.8.640">
    <property type="entry name" value="Cytochrome C biogenesis protein"/>
    <property type="match status" value="1"/>
</dbReference>
<evidence type="ECO:0000259" key="8">
    <source>
        <dbReference type="Pfam" id="PF03918"/>
    </source>
</evidence>
<feature type="transmembrane region" description="Helical" evidence="7">
    <location>
        <begin position="105"/>
        <end position="126"/>
    </location>
</feature>
<keyword evidence="7" id="KW-0472">Membrane</keyword>
<reference evidence="9" key="2">
    <citation type="submission" date="2020-11" db="EMBL/GenBank/DDBJ databases">
        <title>Complete genome sequence of a novel pathogenic Methylobacterium strain isolated from rice in Vietnam.</title>
        <authorList>
            <person name="Lai K."/>
            <person name="Okazaki S."/>
            <person name="Higashi K."/>
            <person name="Mori H."/>
            <person name="Toyoda A."/>
            <person name="Kurokawa K."/>
        </authorList>
    </citation>
    <scope>NUCLEOTIDE SEQUENCE</scope>
    <source>
        <strain evidence="9">VL1</strain>
    </source>
</reference>
<dbReference type="Proteomes" id="UP000036471">
    <property type="component" value="Unassembled WGS sequence"/>
</dbReference>
<dbReference type="InterPro" id="IPR038297">
    <property type="entry name" value="CcmH/CycL/NrfF/Ccl2_sf"/>
</dbReference>
<dbReference type="AlphaFoldDB" id="A0A0J6QNI6"/>
<organism evidence="9 12">
    <name type="scientific">Methylobacterium indicum</name>
    <dbReference type="NCBI Taxonomy" id="1775910"/>
    <lineage>
        <taxon>Bacteria</taxon>
        <taxon>Pseudomonadati</taxon>
        <taxon>Pseudomonadota</taxon>
        <taxon>Alphaproteobacteria</taxon>
        <taxon>Hyphomicrobiales</taxon>
        <taxon>Methylobacteriaceae</taxon>
        <taxon>Methylobacterium</taxon>
    </lineage>
</organism>
<evidence type="ECO:0000256" key="1">
    <source>
        <dbReference type="ARBA" id="ARBA00010342"/>
    </source>
</evidence>
<dbReference type="CDD" id="cd16378">
    <property type="entry name" value="CcmH_N"/>
    <property type="match status" value="1"/>
</dbReference>
<evidence type="ECO:0000313" key="11">
    <source>
        <dbReference type="Proteomes" id="UP000036471"/>
    </source>
</evidence>
<evidence type="ECO:0000256" key="3">
    <source>
        <dbReference type="ARBA" id="ARBA00022723"/>
    </source>
</evidence>
<dbReference type="Proteomes" id="UP000663508">
    <property type="component" value="Chromosome"/>
</dbReference>